<dbReference type="InterPro" id="IPR011598">
    <property type="entry name" value="bHLH_dom"/>
</dbReference>
<keyword evidence="3" id="KW-0805">Transcription regulation</keyword>
<feature type="region of interest" description="Disordered" evidence="7">
    <location>
        <begin position="1"/>
        <end position="39"/>
    </location>
</feature>
<dbReference type="GO" id="GO:0000978">
    <property type="term" value="F:RNA polymerase II cis-regulatory region sequence-specific DNA binding"/>
    <property type="evidence" value="ECO:0007669"/>
    <property type="project" value="TreeGrafter"/>
</dbReference>
<evidence type="ECO:0000256" key="7">
    <source>
        <dbReference type="SAM" id="MobiDB-lite"/>
    </source>
</evidence>
<protein>
    <recommendedName>
        <fullName evidence="8">BHLH domain-containing protein</fullName>
    </recommendedName>
</protein>
<dbReference type="GO" id="GO:0046983">
    <property type="term" value="F:protein dimerization activity"/>
    <property type="evidence" value="ECO:0007669"/>
    <property type="project" value="InterPro"/>
</dbReference>
<keyword evidence="4" id="KW-0238">DNA-binding</keyword>
<accession>A0A835VM18</accession>
<feature type="compositionally biased region" description="Basic residues" evidence="7">
    <location>
        <begin position="25"/>
        <end position="36"/>
    </location>
</feature>
<evidence type="ECO:0000256" key="2">
    <source>
        <dbReference type="ARBA" id="ARBA00005510"/>
    </source>
</evidence>
<evidence type="ECO:0000256" key="4">
    <source>
        <dbReference type="ARBA" id="ARBA00023125"/>
    </source>
</evidence>
<dbReference type="InterPro" id="IPR036638">
    <property type="entry name" value="HLH_DNA-bd_sf"/>
</dbReference>
<comment type="subcellular location">
    <subcellularLocation>
        <location evidence="1">Nucleus</location>
    </subcellularLocation>
</comment>
<keyword evidence="6" id="KW-0539">Nucleus</keyword>
<dbReference type="GO" id="GO:0005634">
    <property type="term" value="C:nucleus"/>
    <property type="evidence" value="ECO:0007669"/>
    <property type="project" value="UniProtKB-SubCell"/>
</dbReference>
<evidence type="ECO:0000256" key="1">
    <source>
        <dbReference type="ARBA" id="ARBA00004123"/>
    </source>
</evidence>
<sequence>MSMGDMSVKKKETHANRETEEGQRLRKRPRRSKICKNKAEAESQRMAHIAVERNRRRLINDYLSALRSLMPPSYLNKGDQASIIGGAINFVKELEHLVETLEARKGTNQHLNVANVCQLHSPFAGLYGFTQCVSCSARTDIEGKVAADNKEVVTDVKVTMVESHANVKVVSKRWPRQMLKMVIGLQSLKLTILHLYVTTIDEMVLYTLSLKVEEDCQFDSVDKIAEAIYQMMGRI</sequence>
<evidence type="ECO:0000313" key="9">
    <source>
        <dbReference type="EMBL" id="KAG0501878.1"/>
    </source>
</evidence>
<name>A0A835VM18_VANPL</name>
<dbReference type="GO" id="GO:0000981">
    <property type="term" value="F:DNA-binding transcription factor activity, RNA polymerase II-specific"/>
    <property type="evidence" value="ECO:0007669"/>
    <property type="project" value="TreeGrafter"/>
</dbReference>
<dbReference type="OrthoDB" id="684567at2759"/>
<gene>
    <name evidence="9" type="ORF">HPP92_001950</name>
</gene>
<dbReference type="InterPro" id="IPR054502">
    <property type="entry name" value="bHLH-TF_ACT-like_plant"/>
</dbReference>
<proteinExistence type="inferred from homology"/>
<evidence type="ECO:0000259" key="8">
    <source>
        <dbReference type="PROSITE" id="PS50888"/>
    </source>
</evidence>
<dbReference type="Proteomes" id="UP000639772">
    <property type="component" value="Chromosome 1"/>
</dbReference>
<dbReference type="Pfam" id="PF00010">
    <property type="entry name" value="HLH"/>
    <property type="match status" value="1"/>
</dbReference>
<dbReference type="PANTHER" id="PTHR11969">
    <property type="entry name" value="MAX DIMERIZATION, MAD"/>
    <property type="match status" value="1"/>
</dbReference>
<dbReference type="Pfam" id="PF22754">
    <property type="entry name" value="bHLH-TF_ACT-like_plant"/>
    <property type="match status" value="1"/>
</dbReference>
<evidence type="ECO:0000313" key="10">
    <source>
        <dbReference type="Proteomes" id="UP000639772"/>
    </source>
</evidence>
<dbReference type="PANTHER" id="PTHR11969:SF54">
    <property type="entry name" value="MAD-LIKE PROTEIN 1"/>
    <property type="match status" value="1"/>
</dbReference>
<evidence type="ECO:0000256" key="3">
    <source>
        <dbReference type="ARBA" id="ARBA00023015"/>
    </source>
</evidence>
<comment type="caution">
    <text evidence="9">The sequence shown here is derived from an EMBL/GenBank/DDBJ whole genome shotgun (WGS) entry which is preliminary data.</text>
</comment>
<keyword evidence="5" id="KW-0804">Transcription</keyword>
<comment type="similarity">
    <text evidence="2">Belongs to the bHLH protein family.</text>
</comment>
<evidence type="ECO:0000256" key="6">
    <source>
        <dbReference type="ARBA" id="ARBA00023242"/>
    </source>
</evidence>
<feature type="domain" description="BHLH" evidence="8">
    <location>
        <begin position="43"/>
        <end position="94"/>
    </location>
</feature>
<organism evidence="9 10">
    <name type="scientific">Vanilla planifolia</name>
    <name type="common">Vanilla</name>
    <dbReference type="NCBI Taxonomy" id="51239"/>
    <lineage>
        <taxon>Eukaryota</taxon>
        <taxon>Viridiplantae</taxon>
        <taxon>Streptophyta</taxon>
        <taxon>Embryophyta</taxon>
        <taxon>Tracheophyta</taxon>
        <taxon>Spermatophyta</taxon>
        <taxon>Magnoliopsida</taxon>
        <taxon>Liliopsida</taxon>
        <taxon>Asparagales</taxon>
        <taxon>Orchidaceae</taxon>
        <taxon>Vanilloideae</taxon>
        <taxon>Vanilleae</taxon>
        <taxon>Vanilla</taxon>
    </lineage>
</organism>
<dbReference type="SMART" id="SM00353">
    <property type="entry name" value="HLH"/>
    <property type="match status" value="1"/>
</dbReference>
<dbReference type="Gene3D" id="4.10.280.10">
    <property type="entry name" value="Helix-loop-helix DNA-binding domain"/>
    <property type="match status" value="1"/>
</dbReference>
<reference evidence="9 10" key="1">
    <citation type="journal article" date="2020" name="Nat. Food">
        <title>A phased Vanilla planifolia genome enables genetic improvement of flavour and production.</title>
        <authorList>
            <person name="Hasing T."/>
            <person name="Tang H."/>
            <person name="Brym M."/>
            <person name="Khazi F."/>
            <person name="Huang T."/>
            <person name="Chambers A.H."/>
        </authorList>
    </citation>
    <scope>NUCLEOTIDE SEQUENCE [LARGE SCALE GENOMIC DNA]</scope>
    <source>
        <tissue evidence="9">Leaf</tissue>
    </source>
</reference>
<dbReference type="AlphaFoldDB" id="A0A835VM18"/>
<dbReference type="EMBL" id="JADCNM010000001">
    <property type="protein sequence ID" value="KAG0501878.1"/>
    <property type="molecule type" value="Genomic_DNA"/>
</dbReference>
<evidence type="ECO:0000256" key="5">
    <source>
        <dbReference type="ARBA" id="ARBA00023163"/>
    </source>
</evidence>
<feature type="compositionally biased region" description="Basic and acidic residues" evidence="7">
    <location>
        <begin position="7"/>
        <end position="24"/>
    </location>
</feature>
<dbReference type="PROSITE" id="PS50888">
    <property type="entry name" value="BHLH"/>
    <property type="match status" value="1"/>
</dbReference>
<dbReference type="SUPFAM" id="SSF47459">
    <property type="entry name" value="HLH, helix-loop-helix DNA-binding domain"/>
    <property type="match status" value="1"/>
</dbReference>